<keyword evidence="1" id="KW-0812">Transmembrane</keyword>
<evidence type="ECO:0000313" key="3">
    <source>
        <dbReference type="Proteomes" id="UP001501787"/>
    </source>
</evidence>
<evidence type="ECO:0008006" key="4">
    <source>
        <dbReference type="Google" id="ProtNLM"/>
    </source>
</evidence>
<evidence type="ECO:0000256" key="1">
    <source>
        <dbReference type="SAM" id="Phobius"/>
    </source>
</evidence>
<protein>
    <recommendedName>
        <fullName evidence="4">DUF2304 domain-containing protein</fullName>
    </recommendedName>
</protein>
<feature type="transmembrane region" description="Helical" evidence="1">
    <location>
        <begin position="72"/>
        <end position="89"/>
    </location>
</feature>
<evidence type="ECO:0000313" key="2">
    <source>
        <dbReference type="EMBL" id="GAA0319158.1"/>
    </source>
</evidence>
<reference evidence="3" key="1">
    <citation type="journal article" date="2019" name="Int. J. Syst. Evol. Microbiol.">
        <title>The Global Catalogue of Microorganisms (GCM) 10K type strain sequencing project: providing services to taxonomists for standard genome sequencing and annotation.</title>
        <authorList>
            <consortium name="The Broad Institute Genomics Platform"/>
            <consortium name="The Broad Institute Genome Sequencing Center for Infectious Disease"/>
            <person name="Wu L."/>
            <person name="Ma J."/>
        </authorList>
    </citation>
    <scope>NUCLEOTIDE SEQUENCE [LARGE SCALE GENOMIC DNA]</scope>
    <source>
        <strain evidence="3">JCM 16343</strain>
    </source>
</reference>
<dbReference type="Proteomes" id="UP001501787">
    <property type="component" value="Unassembled WGS sequence"/>
</dbReference>
<organism evidence="2 3">
    <name type="scientific">Psychrobacter aestuarii</name>
    <dbReference type="NCBI Taxonomy" id="556327"/>
    <lineage>
        <taxon>Bacteria</taxon>
        <taxon>Pseudomonadati</taxon>
        <taxon>Pseudomonadota</taxon>
        <taxon>Gammaproteobacteria</taxon>
        <taxon>Moraxellales</taxon>
        <taxon>Moraxellaceae</taxon>
        <taxon>Psychrobacter</taxon>
    </lineage>
</organism>
<sequence length="128" mass="14405">MSLLYTLLDWRTINTIAPFVGIALCVYLLLSKHACTVQKSVSTILALGVLSWLMLVWADFGSTVFEPSYQSTIARVGMVFMMFFAAFVLRRATKQGRALKIKNTILSAENKQLRTQLDIMRGVKPTQE</sequence>
<feature type="transmembrane region" description="Helical" evidence="1">
    <location>
        <begin position="12"/>
        <end position="30"/>
    </location>
</feature>
<keyword evidence="1" id="KW-0472">Membrane</keyword>
<gene>
    <name evidence="2" type="ORF">GCM10009129_15960</name>
</gene>
<comment type="caution">
    <text evidence="2">The sequence shown here is derived from an EMBL/GenBank/DDBJ whole genome shotgun (WGS) entry which is preliminary data.</text>
</comment>
<keyword evidence="3" id="KW-1185">Reference proteome</keyword>
<name>A0ABP3FN57_9GAMM</name>
<feature type="transmembrane region" description="Helical" evidence="1">
    <location>
        <begin position="42"/>
        <end position="60"/>
    </location>
</feature>
<keyword evidence="1" id="KW-1133">Transmembrane helix</keyword>
<proteinExistence type="predicted"/>
<dbReference type="EMBL" id="BAAAFR010000005">
    <property type="protein sequence ID" value="GAA0319158.1"/>
    <property type="molecule type" value="Genomic_DNA"/>
</dbReference>
<accession>A0ABP3FN57</accession>